<reference evidence="1 2" key="1">
    <citation type="submission" date="2017-11" db="EMBL/GenBank/DDBJ databases">
        <title>Complete genome sequence of Spiroplasma clarkii CN-5 (DSM 19994).</title>
        <authorList>
            <person name="Tsai Y.-M."/>
            <person name="Chang A."/>
            <person name="Lo W.-S."/>
            <person name="Kuo C.-H."/>
        </authorList>
    </citation>
    <scope>NUCLEOTIDE SEQUENCE [LARGE SCALE GENOMIC DNA]</scope>
    <source>
        <strain evidence="1 2">CN-5</strain>
    </source>
</reference>
<evidence type="ECO:0000313" key="2">
    <source>
        <dbReference type="Proteomes" id="UP000231179"/>
    </source>
</evidence>
<sequence>MNYEKINGKLWFETSKNLKIALPYQYNFLNYIFTNFSEFHSIFELKEIVTDDGLGLIDCLKISYDLASEIIGMIHEVKWLEQVNDSYFEN</sequence>
<name>A0A2K8KHB0_9MOLU</name>
<evidence type="ECO:0000313" key="1">
    <source>
        <dbReference type="EMBL" id="ATX71060.1"/>
    </source>
</evidence>
<keyword evidence="2" id="KW-1185">Reference proteome</keyword>
<dbReference type="RefSeq" id="WP_100254598.1">
    <property type="nucleotide sequence ID" value="NZ_CP015819.1"/>
</dbReference>
<proteinExistence type="predicted"/>
<protein>
    <submittedName>
        <fullName evidence="1">Uncharacterized protein</fullName>
    </submittedName>
</protein>
<accession>A0A2K8KHB0</accession>
<dbReference type="EMBL" id="CP024870">
    <property type="protein sequence ID" value="ATX71060.1"/>
    <property type="molecule type" value="Genomic_DNA"/>
</dbReference>
<dbReference type="AlphaFoldDB" id="A0A2K8KHB0"/>
<organism evidence="1 2">
    <name type="scientific">Spiroplasma clarkii</name>
    <dbReference type="NCBI Taxonomy" id="2139"/>
    <lineage>
        <taxon>Bacteria</taxon>
        <taxon>Bacillati</taxon>
        <taxon>Mycoplasmatota</taxon>
        <taxon>Mollicutes</taxon>
        <taxon>Entomoplasmatales</taxon>
        <taxon>Spiroplasmataceae</taxon>
        <taxon>Spiroplasma</taxon>
    </lineage>
</organism>
<dbReference type="Proteomes" id="UP000231179">
    <property type="component" value="Chromosome"/>
</dbReference>
<gene>
    <name evidence="1" type="ORF">SCLAR_v1c07430</name>
</gene>